<gene>
    <name evidence="5" type="primary">gph_2</name>
    <name evidence="5" type="ORF">CODIS_37070</name>
</gene>
<dbReference type="PANTHER" id="PTHR43434">
    <property type="entry name" value="PHOSPHOGLYCOLATE PHOSPHATASE"/>
    <property type="match status" value="1"/>
</dbReference>
<dbReference type="GO" id="GO:0008967">
    <property type="term" value="F:phosphoglycolate phosphatase activity"/>
    <property type="evidence" value="ECO:0007669"/>
    <property type="project" value="UniProtKB-EC"/>
</dbReference>
<dbReference type="InterPro" id="IPR036412">
    <property type="entry name" value="HAD-like_sf"/>
</dbReference>
<dbReference type="OrthoDB" id="8770891at2"/>
<evidence type="ECO:0000313" key="5">
    <source>
        <dbReference type="EMBL" id="ODJ86072.1"/>
    </source>
</evidence>
<dbReference type="AlphaFoldDB" id="A0A7Z0VI97"/>
<sequence length="226" mass="26145">MFDSHRLIILDADGTTVDAFKAINMAFKVHNMNIGDIERFQDRRKIFKYIGGLKEMPINLRKQLKEKQRSALINTLTEIYREQARLFDGMGWLINRLIMQPDLRVGMITRNITNEPEKTLRKLYRRNGIDDSGLDFLIHLPLRKQKLTAFQTIRESLKVNPARAYATGDEKCDYMAAVGTGIHPFMVSFGFESYRRLTKKIGVPAALISRQPHELKQRILHALDLS</sequence>
<name>A0A7Z0VI97_9GAMM</name>
<comment type="similarity">
    <text evidence="3">Belongs to the HAD-like hydrolase superfamily. CbbY/CbbZ/Gph/YieH family.</text>
</comment>
<dbReference type="InterPro" id="IPR041492">
    <property type="entry name" value="HAD_2"/>
</dbReference>
<evidence type="ECO:0000256" key="1">
    <source>
        <dbReference type="ARBA" id="ARBA00000830"/>
    </source>
</evidence>
<evidence type="ECO:0000256" key="2">
    <source>
        <dbReference type="ARBA" id="ARBA00004818"/>
    </source>
</evidence>
<organism evidence="5 6">
    <name type="scientific">Candidatus Thiodiazotropha endolucinida</name>
    <dbReference type="NCBI Taxonomy" id="1655433"/>
    <lineage>
        <taxon>Bacteria</taxon>
        <taxon>Pseudomonadati</taxon>
        <taxon>Pseudomonadota</taxon>
        <taxon>Gammaproteobacteria</taxon>
        <taxon>Chromatiales</taxon>
        <taxon>Sedimenticolaceae</taxon>
        <taxon>Candidatus Thiodiazotropha</taxon>
    </lineage>
</organism>
<dbReference type="GO" id="GO:0005829">
    <property type="term" value="C:cytosol"/>
    <property type="evidence" value="ECO:0007669"/>
    <property type="project" value="TreeGrafter"/>
</dbReference>
<proteinExistence type="inferred from homology"/>
<reference evidence="5 6" key="1">
    <citation type="submission" date="2016-06" db="EMBL/GenBank/DDBJ databases">
        <title>Genome sequence of endosymbiont of Candidatus Endolucinida thiodiazotropha.</title>
        <authorList>
            <person name="Poehlein A."/>
            <person name="Koenig S."/>
            <person name="Heiden S.E."/>
            <person name="Thuermer A."/>
            <person name="Voget S."/>
            <person name="Daniel R."/>
            <person name="Markert S."/>
            <person name="Gros O."/>
            <person name="Schweder T."/>
        </authorList>
    </citation>
    <scope>NUCLEOTIDE SEQUENCE [LARGE SCALE GENOMIC DNA]</scope>
    <source>
        <strain evidence="5 6">COS</strain>
    </source>
</reference>
<dbReference type="EC" id="3.1.3.18" evidence="4"/>
<dbReference type="InterPro" id="IPR023214">
    <property type="entry name" value="HAD_sf"/>
</dbReference>
<keyword evidence="5" id="KW-0378">Hydrolase</keyword>
<dbReference type="SUPFAM" id="SSF56784">
    <property type="entry name" value="HAD-like"/>
    <property type="match status" value="1"/>
</dbReference>
<dbReference type="Gene3D" id="1.10.150.240">
    <property type="entry name" value="Putative phosphatase, domain 2"/>
    <property type="match status" value="1"/>
</dbReference>
<accession>A0A7Z0VI97</accession>
<dbReference type="RefSeq" id="WP_069127760.1">
    <property type="nucleotide sequence ID" value="NZ_MARB01000028.1"/>
</dbReference>
<comment type="catalytic activity">
    <reaction evidence="1">
        <text>2-phosphoglycolate + H2O = glycolate + phosphate</text>
        <dbReference type="Rhea" id="RHEA:14369"/>
        <dbReference type="ChEBI" id="CHEBI:15377"/>
        <dbReference type="ChEBI" id="CHEBI:29805"/>
        <dbReference type="ChEBI" id="CHEBI:43474"/>
        <dbReference type="ChEBI" id="CHEBI:58033"/>
        <dbReference type="EC" id="3.1.3.18"/>
    </reaction>
</comment>
<evidence type="ECO:0000256" key="3">
    <source>
        <dbReference type="ARBA" id="ARBA00006171"/>
    </source>
</evidence>
<keyword evidence="6" id="KW-1185">Reference proteome</keyword>
<comment type="pathway">
    <text evidence="2">Organic acid metabolism; glycolate biosynthesis; glycolate from 2-phosphoglycolate: step 1/1.</text>
</comment>
<dbReference type="Proteomes" id="UP000094769">
    <property type="component" value="Unassembled WGS sequence"/>
</dbReference>
<dbReference type="GO" id="GO:0006281">
    <property type="term" value="P:DNA repair"/>
    <property type="evidence" value="ECO:0007669"/>
    <property type="project" value="TreeGrafter"/>
</dbReference>
<dbReference type="Gene3D" id="3.40.50.1000">
    <property type="entry name" value="HAD superfamily/HAD-like"/>
    <property type="match status" value="1"/>
</dbReference>
<dbReference type="PANTHER" id="PTHR43434:SF1">
    <property type="entry name" value="PHOSPHOGLYCOLATE PHOSPHATASE"/>
    <property type="match status" value="1"/>
</dbReference>
<dbReference type="InterPro" id="IPR023198">
    <property type="entry name" value="PGP-like_dom2"/>
</dbReference>
<dbReference type="InterPro" id="IPR050155">
    <property type="entry name" value="HAD-like_hydrolase_sf"/>
</dbReference>
<protein>
    <recommendedName>
        <fullName evidence="4">phosphoglycolate phosphatase</fullName>
        <ecNumber evidence="4">3.1.3.18</ecNumber>
    </recommendedName>
</protein>
<evidence type="ECO:0000313" key="6">
    <source>
        <dbReference type="Proteomes" id="UP000094769"/>
    </source>
</evidence>
<evidence type="ECO:0000256" key="4">
    <source>
        <dbReference type="ARBA" id="ARBA00013078"/>
    </source>
</evidence>
<dbReference type="Pfam" id="PF13419">
    <property type="entry name" value="HAD_2"/>
    <property type="match status" value="1"/>
</dbReference>
<dbReference type="EMBL" id="MARB01000028">
    <property type="protein sequence ID" value="ODJ86072.1"/>
    <property type="molecule type" value="Genomic_DNA"/>
</dbReference>
<comment type="caution">
    <text evidence="5">The sequence shown here is derived from an EMBL/GenBank/DDBJ whole genome shotgun (WGS) entry which is preliminary data.</text>
</comment>